<evidence type="ECO:0000256" key="9">
    <source>
        <dbReference type="SAM" id="Phobius"/>
    </source>
</evidence>
<organism evidence="10 11">
    <name type="scientific">Brachybacterium nesterenkovii</name>
    <dbReference type="NCBI Taxonomy" id="47847"/>
    <lineage>
        <taxon>Bacteria</taxon>
        <taxon>Bacillati</taxon>
        <taxon>Actinomycetota</taxon>
        <taxon>Actinomycetes</taxon>
        <taxon>Micrococcales</taxon>
        <taxon>Dermabacteraceae</taxon>
        <taxon>Brachybacterium</taxon>
    </lineage>
</organism>
<evidence type="ECO:0000256" key="7">
    <source>
        <dbReference type="ARBA" id="ARBA00023136"/>
    </source>
</evidence>
<dbReference type="AlphaFoldDB" id="A0A1X6WX52"/>
<dbReference type="OrthoDB" id="9784366at2"/>
<dbReference type="GO" id="GO:0005886">
    <property type="term" value="C:plasma membrane"/>
    <property type="evidence" value="ECO:0007669"/>
    <property type="project" value="UniProtKB-SubCell"/>
</dbReference>
<comment type="subcellular location">
    <subcellularLocation>
        <location evidence="1">Cell membrane</location>
        <topology evidence="1">Multi-pass membrane protein</topology>
    </subcellularLocation>
</comment>
<feature type="transmembrane region" description="Helical" evidence="9">
    <location>
        <begin position="297"/>
        <end position="313"/>
    </location>
</feature>
<comment type="similarity">
    <text evidence="2">Belongs to the autoinducer-2 exporter (AI-2E) (TC 2.A.86) family.</text>
</comment>
<protein>
    <submittedName>
        <fullName evidence="10">COG0628: Predicted permease</fullName>
    </submittedName>
</protein>
<evidence type="ECO:0000256" key="6">
    <source>
        <dbReference type="ARBA" id="ARBA00022989"/>
    </source>
</evidence>
<dbReference type="PANTHER" id="PTHR21716:SF53">
    <property type="entry name" value="PERMEASE PERM-RELATED"/>
    <property type="match status" value="1"/>
</dbReference>
<reference evidence="10 11" key="1">
    <citation type="submission" date="2017-02" db="EMBL/GenBank/DDBJ databases">
        <authorList>
            <person name="Peterson S.W."/>
        </authorList>
    </citation>
    <scope>NUCLEOTIDE SEQUENCE [LARGE SCALE GENOMIC DNA]</scope>
    <source>
        <strain evidence="10 11">CIP104813</strain>
    </source>
</reference>
<feature type="transmembrane region" description="Helical" evidence="9">
    <location>
        <begin position="239"/>
        <end position="259"/>
    </location>
</feature>
<evidence type="ECO:0000256" key="4">
    <source>
        <dbReference type="ARBA" id="ARBA00022475"/>
    </source>
</evidence>
<evidence type="ECO:0000313" key="11">
    <source>
        <dbReference type="Proteomes" id="UP000195981"/>
    </source>
</evidence>
<keyword evidence="7 9" id="KW-0472">Membrane</keyword>
<keyword evidence="6 9" id="KW-1133">Transmembrane helix</keyword>
<dbReference type="Pfam" id="PF01594">
    <property type="entry name" value="AI-2E_transport"/>
    <property type="match status" value="1"/>
</dbReference>
<keyword evidence="11" id="KW-1185">Reference proteome</keyword>
<dbReference type="Proteomes" id="UP000195981">
    <property type="component" value="Unassembled WGS sequence"/>
</dbReference>
<feature type="transmembrane region" description="Helical" evidence="9">
    <location>
        <begin position="39"/>
        <end position="57"/>
    </location>
</feature>
<feature type="transmembrane region" description="Helical" evidence="9">
    <location>
        <begin position="96"/>
        <end position="114"/>
    </location>
</feature>
<feature type="transmembrane region" description="Helical" evidence="9">
    <location>
        <begin position="265"/>
        <end position="290"/>
    </location>
</feature>
<dbReference type="EMBL" id="FWFG01000045">
    <property type="protein sequence ID" value="SLM90184.1"/>
    <property type="molecule type" value="Genomic_DNA"/>
</dbReference>
<keyword evidence="3" id="KW-0813">Transport</keyword>
<evidence type="ECO:0000256" key="2">
    <source>
        <dbReference type="ARBA" id="ARBA00009773"/>
    </source>
</evidence>
<proteinExistence type="inferred from homology"/>
<name>A0A1X6WX52_9MICO</name>
<feature type="transmembrane region" description="Helical" evidence="9">
    <location>
        <begin position="63"/>
        <end position="84"/>
    </location>
</feature>
<feature type="region of interest" description="Disordered" evidence="8">
    <location>
        <begin position="374"/>
        <end position="396"/>
    </location>
</feature>
<keyword evidence="4" id="KW-1003">Cell membrane</keyword>
<evidence type="ECO:0000256" key="8">
    <source>
        <dbReference type="SAM" id="MobiDB-lite"/>
    </source>
</evidence>
<dbReference type="PANTHER" id="PTHR21716">
    <property type="entry name" value="TRANSMEMBRANE PROTEIN"/>
    <property type="match status" value="1"/>
</dbReference>
<evidence type="ECO:0000256" key="5">
    <source>
        <dbReference type="ARBA" id="ARBA00022692"/>
    </source>
</evidence>
<gene>
    <name evidence="10" type="ORF">FM110_04640</name>
</gene>
<dbReference type="GO" id="GO:0055085">
    <property type="term" value="P:transmembrane transport"/>
    <property type="evidence" value="ECO:0007669"/>
    <property type="project" value="TreeGrafter"/>
</dbReference>
<evidence type="ECO:0000256" key="1">
    <source>
        <dbReference type="ARBA" id="ARBA00004651"/>
    </source>
</evidence>
<keyword evidence="5 9" id="KW-0812">Transmembrane</keyword>
<feature type="transmembrane region" description="Helical" evidence="9">
    <location>
        <begin position="333"/>
        <end position="360"/>
    </location>
</feature>
<dbReference type="RefSeq" id="WP_087103109.1">
    <property type="nucleotide sequence ID" value="NZ_FWFG01000045.1"/>
</dbReference>
<evidence type="ECO:0000256" key="3">
    <source>
        <dbReference type="ARBA" id="ARBA00022448"/>
    </source>
</evidence>
<sequence>MPTSPRLLRRAAAHRGDAAQPLPQEVQEIPIGLRRAAAWSWRILLVVALIALAVWGMSKVMTLVIPLLIALLLTSLLAPVVRLLSEHTFLGRGGASGIVLIGLLLLIAGMLTLAGRQLFSQWSDISQQAVAGFQQLTDWVTGTLGIDTPTINSAIEELTAKLQANSGTIISGALSGVSTVGNVLTGGFIALFSLFFFLADGPRIWRWTVGLLPREARPATHEAFRRGWKALSAYMRTQVLVAAVDAVGIALGMVGVGLAGYAIPVWLIVFLFSFIPLVGAIVSGIIAVLLVLVLKSWVMALVMVGVVLLVQQIEGNVLQPFLMGKAVELHPLAVFLGVALGSMVAGIAGALFAIPLIAFVNATALYLAGRAPSPELGTDESARRAYAPTVRSSRRA</sequence>
<evidence type="ECO:0000313" key="10">
    <source>
        <dbReference type="EMBL" id="SLM90184.1"/>
    </source>
</evidence>
<dbReference type="InterPro" id="IPR002549">
    <property type="entry name" value="AI-2E-like"/>
</dbReference>
<accession>A0A1X6WX52</accession>
<feature type="transmembrane region" description="Helical" evidence="9">
    <location>
        <begin position="180"/>
        <end position="199"/>
    </location>
</feature>